<dbReference type="OrthoDB" id="964423at2"/>
<evidence type="ECO:0000259" key="2">
    <source>
        <dbReference type="Pfam" id="PF02371"/>
    </source>
</evidence>
<evidence type="ECO:0000313" key="4">
    <source>
        <dbReference type="Proteomes" id="UP000184147"/>
    </source>
</evidence>
<sequence length="331" mass="38250">MKNVNQTIGIDVSKLTLDVYIKTEKVHHQFSNDSKGFKQLINWLIKRKVNLEQTLFCFEHTGWYCLLLSYFLYENNYAYCCVNAIEIKRSMGLKRGKSDKADAWEIAHYAWLRRDELVPSTPPAKNIIELQRMMSLREQLVKQLTASKNLYKGMLDLVHDEINDVSLGILKENMVQLKLQIHAIEKAMNQLVTSDKTLKDNYKLSKTVKGVGMILAMQMLLHTHNYTRFENSRQFSAYCGLVPYPHQSGTSIHGRNKIHSISDKKMKSLLSMSAISAIQHDKELKLYYQKRVEEGKPKMVVLNIIRNKIVSRVFATVNRGTPYVELSKFSA</sequence>
<evidence type="ECO:0000259" key="1">
    <source>
        <dbReference type="Pfam" id="PF01548"/>
    </source>
</evidence>
<name>A0A1M5F7P2_9FLAO</name>
<dbReference type="RefSeq" id="WP_073365522.1">
    <property type="nucleotide sequence ID" value="NZ_FQVQ01000035.1"/>
</dbReference>
<evidence type="ECO:0000313" key="3">
    <source>
        <dbReference type="EMBL" id="SHF87122.1"/>
    </source>
</evidence>
<gene>
    <name evidence="3" type="ORF">SAMN05444377_1351</name>
</gene>
<dbReference type="InterPro" id="IPR003346">
    <property type="entry name" value="Transposase_20"/>
</dbReference>
<dbReference type="NCBIfam" id="NF033542">
    <property type="entry name" value="transpos_IS110"/>
    <property type="match status" value="1"/>
</dbReference>
<organism evidence="3 4">
    <name type="scientific">Flavobacterium fontis</name>
    <dbReference type="NCBI Taxonomy" id="1124188"/>
    <lineage>
        <taxon>Bacteria</taxon>
        <taxon>Pseudomonadati</taxon>
        <taxon>Bacteroidota</taxon>
        <taxon>Flavobacteriia</taxon>
        <taxon>Flavobacteriales</taxon>
        <taxon>Flavobacteriaceae</taxon>
        <taxon>Flavobacterium</taxon>
    </lineage>
</organism>
<dbReference type="InterPro" id="IPR047650">
    <property type="entry name" value="Transpos_IS110"/>
</dbReference>
<dbReference type="GO" id="GO:0004803">
    <property type="term" value="F:transposase activity"/>
    <property type="evidence" value="ECO:0007669"/>
    <property type="project" value="InterPro"/>
</dbReference>
<feature type="domain" description="Transposase IS116/IS110/IS902 C-terminal" evidence="2">
    <location>
        <begin position="206"/>
        <end position="289"/>
    </location>
</feature>
<dbReference type="AlphaFoldDB" id="A0A1M5F7P2"/>
<proteinExistence type="predicted"/>
<dbReference type="Proteomes" id="UP000184147">
    <property type="component" value="Unassembled WGS sequence"/>
</dbReference>
<dbReference type="EMBL" id="FQVQ01000035">
    <property type="protein sequence ID" value="SHF87122.1"/>
    <property type="molecule type" value="Genomic_DNA"/>
</dbReference>
<dbReference type="GO" id="GO:0003677">
    <property type="term" value="F:DNA binding"/>
    <property type="evidence" value="ECO:0007669"/>
    <property type="project" value="InterPro"/>
</dbReference>
<dbReference type="InterPro" id="IPR002525">
    <property type="entry name" value="Transp_IS110-like_N"/>
</dbReference>
<dbReference type="PANTHER" id="PTHR33055:SF3">
    <property type="entry name" value="PUTATIVE TRANSPOSASE FOR IS117-RELATED"/>
    <property type="match status" value="1"/>
</dbReference>
<dbReference type="Pfam" id="PF01548">
    <property type="entry name" value="DEDD_Tnp_IS110"/>
    <property type="match status" value="1"/>
</dbReference>
<reference evidence="3 4" key="1">
    <citation type="submission" date="2016-11" db="EMBL/GenBank/DDBJ databases">
        <authorList>
            <person name="Jaros S."/>
            <person name="Januszkiewicz K."/>
            <person name="Wedrychowicz H."/>
        </authorList>
    </citation>
    <scope>NUCLEOTIDE SEQUENCE [LARGE SCALE GENOMIC DNA]</scope>
    <source>
        <strain evidence="3 4">DSM 25660</strain>
    </source>
</reference>
<feature type="domain" description="Transposase IS110-like N-terminal" evidence="1">
    <location>
        <begin position="8"/>
        <end position="158"/>
    </location>
</feature>
<accession>A0A1M5F7P2</accession>
<dbReference type="GO" id="GO:0006313">
    <property type="term" value="P:DNA transposition"/>
    <property type="evidence" value="ECO:0007669"/>
    <property type="project" value="InterPro"/>
</dbReference>
<keyword evidence="4" id="KW-1185">Reference proteome</keyword>
<dbReference type="Pfam" id="PF02371">
    <property type="entry name" value="Transposase_20"/>
    <property type="match status" value="1"/>
</dbReference>
<dbReference type="PANTHER" id="PTHR33055">
    <property type="entry name" value="TRANSPOSASE FOR INSERTION SEQUENCE ELEMENT IS1111A"/>
    <property type="match status" value="1"/>
</dbReference>
<protein>
    <submittedName>
        <fullName evidence="3">Transposase</fullName>
    </submittedName>
</protein>